<evidence type="ECO:0000256" key="1">
    <source>
        <dbReference type="SAM" id="SignalP"/>
    </source>
</evidence>
<organism evidence="2 3">
    <name type="scientific">Cudoniella acicularis</name>
    <dbReference type="NCBI Taxonomy" id="354080"/>
    <lineage>
        <taxon>Eukaryota</taxon>
        <taxon>Fungi</taxon>
        <taxon>Dikarya</taxon>
        <taxon>Ascomycota</taxon>
        <taxon>Pezizomycotina</taxon>
        <taxon>Leotiomycetes</taxon>
        <taxon>Helotiales</taxon>
        <taxon>Tricladiaceae</taxon>
        <taxon>Cudoniella</taxon>
    </lineage>
</organism>
<gene>
    <name evidence="2" type="ORF">G7Y89_g604</name>
</gene>
<dbReference type="Proteomes" id="UP000566819">
    <property type="component" value="Unassembled WGS sequence"/>
</dbReference>
<protein>
    <submittedName>
        <fullName evidence="2">Uncharacterized protein</fullName>
    </submittedName>
</protein>
<feature type="chain" id="PRO_5034181286" evidence="1">
    <location>
        <begin position="22"/>
        <end position="194"/>
    </location>
</feature>
<comment type="caution">
    <text evidence="2">The sequence shown here is derived from an EMBL/GenBank/DDBJ whole genome shotgun (WGS) entry which is preliminary data.</text>
</comment>
<dbReference type="Gene3D" id="2.40.160.20">
    <property type="match status" value="1"/>
</dbReference>
<dbReference type="PANTHER" id="PTHR37315">
    <property type="entry name" value="UPF0311 PROTEIN BLR7842"/>
    <property type="match status" value="1"/>
</dbReference>
<keyword evidence="3" id="KW-1185">Reference proteome</keyword>
<dbReference type="AlphaFoldDB" id="A0A8H4RYI3"/>
<evidence type="ECO:0000313" key="2">
    <source>
        <dbReference type="EMBL" id="KAF4637491.1"/>
    </source>
</evidence>
<reference evidence="2 3" key="1">
    <citation type="submission" date="2020-03" db="EMBL/GenBank/DDBJ databases">
        <title>Draft Genome Sequence of Cudoniella acicularis.</title>
        <authorList>
            <person name="Buettner E."/>
            <person name="Kellner H."/>
        </authorList>
    </citation>
    <scope>NUCLEOTIDE SEQUENCE [LARGE SCALE GENOMIC DNA]</scope>
    <source>
        <strain evidence="2 3">DSM 108380</strain>
    </source>
</reference>
<proteinExistence type="predicted"/>
<accession>A0A8H4RYI3</accession>
<name>A0A8H4RYI3_9HELO</name>
<sequence>MHIPALSHLLPAALLATPTLGGLVSISIQDDNGHQSSSSSLIQAPFLDSGVPAPPNLEHLYTATLHCGPSLSTGGEGPHGERSVIPIVGGNFTGPKISGQISNLGADWGLISSKGTFYADSRSNLVTPEGVNIYLQQSGTGGQIGGRTFLRMVYETGHPKYYWLNNVVAIGTLTFEGETSDGGSLFKIEAFVMT</sequence>
<dbReference type="PANTHER" id="PTHR37315:SF1">
    <property type="entry name" value="UPF0311 PROTEIN BLR7842"/>
    <property type="match status" value="1"/>
</dbReference>
<dbReference type="EMBL" id="JAAMPI010000021">
    <property type="protein sequence ID" value="KAF4637491.1"/>
    <property type="molecule type" value="Genomic_DNA"/>
</dbReference>
<dbReference type="OrthoDB" id="2544694at2759"/>
<dbReference type="Pfam" id="PF11578">
    <property type="entry name" value="DUF3237"/>
    <property type="match status" value="1"/>
</dbReference>
<keyword evidence="1" id="KW-0732">Signal</keyword>
<evidence type="ECO:0000313" key="3">
    <source>
        <dbReference type="Proteomes" id="UP000566819"/>
    </source>
</evidence>
<dbReference type="InterPro" id="IPR020915">
    <property type="entry name" value="UPF0311"/>
</dbReference>
<feature type="signal peptide" evidence="1">
    <location>
        <begin position="1"/>
        <end position="21"/>
    </location>
</feature>